<evidence type="ECO:0000313" key="9">
    <source>
        <dbReference type="Proteomes" id="UP000490535"/>
    </source>
</evidence>
<dbReference type="GO" id="GO:0006310">
    <property type="term" value="P:DNA recombination"/>
    <property type="evidence" value="ECO:0007669"/>
    <property type="project" value="UniProtKB-KW"/>
</dbReference>
<dbReference type="InterPro" id="IPR044068">
    <property type="entry name" value="CB"/>
</dbReference>
<evidence type="ECO:0000256" key="2">
    <source>
        <dbReference type="ARBA" id="ARBA00022908"/>
    </source>
</evidence>
<comment type="similarity">
    <text evidence="1">Belongs to the 'phage' integrase family.</text>
</comment>
<keyword evidence="3 5" id="KW-0238">DNA-binding</keyword>
<evidence type="ECO:0000256" key="4">
    <source>
        <dbReference type="ARBA" id="ARBA00023172"/>
    </source>
</evidence>
<dbReference type="EMBL" id="WNDP01000016">
    <property type="protein sequence ID" value="KAF1026893.1"/>
    <property type="molecule type" value="Genomic_DNA"/>
</dbReference>
<dbReference type="PANTHER" id="PTHR30349:SF41">
    <property type="entry name" value="INTEGRASE_RECOMBINASE PROTEIN MJ0367-RELATED"/>
    <property type="match status" value="1"/>
</dbReference>
<dbReference type="SUPFAM" id="SSF56349">
    <property type="entry name" value="DNA breaking-rejoining enzymes"/>
    <property type="match status" value="1"/>
</dbReference>
<proteinExistence type="inferred from homology"/>
<dbReference type="PROSITE" id="PS51898">
    <property type="entry name" value="TYR_RECOMBINASE"/>
    <property type="match status" value="1"/>
</dbReference>
<dbReference type="InterPro" id="IPR002104">
    <property type="entry name" value="Integrase_catalytic"/>
</dbReference>
<accession>A0A833PHN2</accession>
<feature type="domain" description="Core-binding (CB)" evidence="7">
    <location>
        <begin position="69"/>
        <end position="155"/>
    </location>
</feature>
<evidence type="ECO:0000259" key="7">
    <source>
        <dbReference type="PROSITE" id="PS51900"/>
    </source>
</evidence>
<feature type="domain" description="Tyr recombinase" evidence="6">
    <location>
        <begin position="185"/>
        <end position="374"/>
    </location>
</feature>
<sequence length="392" mass="45565">MGRIVTLNSKTKGTRYKAIIQIRRKDAEYFDCETFSTKALAKAWLKKQEDKLEKNPELLSTFLNVSSLMTLGSAIKKYLEEVKDFGRSKAFTLNQIQFFDIAEVCITELKRTDYGEHARRRAAGYENQNYQLKPVKPATINFDLQCIKSVLDYAELVWGLEINLVEFEKAIKGLRKARIVGDSEERSRLISSEELQQVTTFSYYEFNFGSRYVGAPMYLLIWLCIYTGRRLNELVRLKTSNYDRENKKWFIEGIKHPNGSKGNDKWFMVSSQAEKIIELLLEPNVRKKMLCRGGDSQFLIPFTADAIDKNWRRIRDLLGIEDLHFHDFRHEAATRLAEQGLTIPQIQQYTLHDDWNSLKRYVNLDIIRKSVLGFDDAMKIAKNTPISGIILK</sequence>
<keyword evidence="4" id="KW-0233">DNA recombination</keyword>
<dbReference type="Gene3D" id="1.10.443.10">
    <property type="entry name" value="Intergrase catalytic core"/>
    <property type="match status" value="1"/>
</dbReference>
<dbReference type="Pfam" id="PF00589">
    <property type="entry name" value="Phage_integrase"/>
    <property type="match status" value="1"/>
</dbReference>
<dbReference type="InterPro" id="IPR013762">
    <property type="entry name" value="Integrase-like_cat_sf"/>
</dbReference>
<dbReference type="GO" id="GO:0015074">
    <property type="term" value="P:DNA integration"/>
    <property type="evidence" value="ECO:0007669"/>
    <property type="project" value="UniProtKB-KW"/>
</dbReference>
<dbReference type="AlphaFoldDB" id="A0A833PHN2"/>
<evidence type="ECO:0000259" key="6">
    <source>
        <dbReference type="PROSITE" id="PS51898"/>
    </source>
</evidence>
<protein>
    <submittedName>
        <fullName evidence="8">Tyrosine recombinase XerC</fullName>
    </submittedName>
</protein>
<evidence type="ECO:0000256" key="3">
    <source>
        <dbReference type="ARBA" id="ARBA00023125"/>
    </source>
</evidence>
<keyword evidence="2" id="KW-0229">DNA integration</keyword>
<reference evidence="9" key="1">
    <citation type="journal article" date="2020" name="MBio">
        <title>Horizontal gene transfer to a defensive symbiont with a reduced genome amongst a multipartite beetle microbiome.</title>
        <authorList>
            <person name="Waterworth S.C."/>
            <person name="Florez L.V."/>
            <person name="Rees E.R."/>
            <person name="Hertweck C."/>
            <person name="Kaltenpoth M."/>
            <person name="Kwan J.C."/>
        </authorList>
    </citation>
    <scope>NUCLEOTIDE SEQUENCE [LARGE SCALE GENOMIC DNA]</scope>
</reference>
<dbReference type="Proteomes" id="UP000490535">
    <property type="component" value="Unassembled WGS sequence"/>
</dbReference>
<comment type="caution">
    <text evidence="8">The sequence shown here is derived from an EMBL/GenBank/DDBJ whole genome shotgun (WGS) entry which is preliminary data.</text>
</comment>
<gene>
    <name evidence="8" type="primary">xerC_1</name>
    <name evidence="8" type="ORF">GAK29_00977</name>
</gene>
<name>A0A833PHN2_ACIBZ</name>
<dbReference type="PROSITE" id="PS51900">
    <property type="entry name" value="CB"/>
    <property type="match status" value="1"/>
</dbReference>
<evidence type="ECO:0000256" key="1">
    <source>
        <dbReference type="ARBA" id="ARBA00008857"/>
    </source>
</evidence>
<evidence type="ECO:0000313" key="8">
    <source>
        <dbReference type="EMBL" id="KAF1026893.1"/>
    </source>
</evidence>
<organism evidence="8 9">
    <name type="scientific">Acinetobacter bereziniae</name>
    <name type="common">Acinetobacter genomosp. 10</name>
    <dbReference type="NCBI Taxonomy" id="106648"/>
    <lineage>
        <taxon>Bacteria</taxon>
        <taxon>Pseudomonadati</taxon>
        <taxon>Pseudomonadota</taxon>
        <taxon>Gammaproteobacteria</taxon>
        <taxon>Moraxellales</taxon>
        <taxon>Moraxellaceae</taxon>
        <taxon>Acinetobacter</taxon>
    </lineage>
</organism>
<evidence type="ECO:0000256" key="5">
    <source>
        <dbReference type="PROSITE-ProRule" id="PRU01248"/>
    </source>
</evidence>
<dbReference type="InterPro" id="IPR050090">
    <property type="entry name" value="Tyrosine_recombinase_XerCD"/>
</dbReference>
<dbReference type="InterPro" id="IPR011010">
    <property type="entry name" value="DNA_brk_join_enz"/>
</dbReference>
<dbReference type="PANTHER" id="PTHR30349">
    <property type="entry name" value="PHAGE INTEGRASE-RELATED"/>
    <property type="match status" value="1"/>
</dbReference>
<dbReference type="GO" id="GO:0003677">
    <property type="term" value="F:DNA binding"/>
    <property type="evidence" value="ECO:0007669"/>
    <property type="project" value="UniProtKB-UniRule"/>
</dbReference>